<proteinExistence type="predicted"/>
<dbReference type="NCBIfam" id="TIGR03491">
    <property type="entry name" value="TM0106 family RecB-like putative nuclease"/>
    <property type="match status" value="2"/>
</dbReference>
<accession>A0A0V7ZRX5</accession>
<dbReference type="RefSeq" id="WP_058183705.1">
    <property type="nucleotide sequence ID" value="NZ_LMTZ01000089.1"/>
</dbReference>
<dbReference type="OrthoDB" id="9757917at2"/>
<feature type="domain" description="YprB ribonuclease H-like" evidence="1">
    <location>
        <begin position="354"/>
        <end position="525"/>
    </location>
</feature>
<evidence type="ECO:0000259" key="1">
    <source>
        <dbReference type="Pfam" id="PF13482"/>
    </source>
</evidence>
<dbReference type="InterPro" id="IPR010995">
    <property type="entry name" value="DNA_repair_Rad51/TF_NusA_a-hlx"/>
</dbReference>
<dbReference type="Gene3D" id="1.10.150.20">
    <property type="entry name" value="5' to 3' exonuclease, C-terminal subdomain"/>
    <property type="match status" value="1"/>
</dbReference>
<comment type="caution">
    <text evidence="2">The sequence shown here is derived from an EMBL/GenBank/DDBJ whole genome shotgun (WGS) entry which is preliminary data.</text>
</comment>
<dbReference type="InterPro" id="IPR012337">
    <property type="entry name" value="RNaseH-like_sf"/>
</dbReference>
<dbReference type="SUPFAM" id="SSF53098">
    <property type="entry name" value="Ribonuclease H-like"/>
    <property type="match status" value="1"/>
</dbReference>
<dbReference type="SUPFAM" id="SSF47794">
    <property type="entry name" value="Rad51 N-terminal domain-like"/>
    <property type="match status" value="1"/>
</dbReference>
<dbReference type="Pfam" id="PF13482">
    <property type="entry name" value="RNase_H_2"/>
    <property type="match status" value="1"/>
</dbReference>
<keyword evidence="3" id="KW-1185">Reference proteome</keyword>
<dbReference type="Proteomes" id="UP000053372">
    <property type="component" value="Unassembled WGS sequence"/>
</dbReference>
<dbReference type="GO" id="GO:0000166">
    <property type="term" value="F:nucleotide binding"/>
    <property type="evidence" value="ECO:0007669"/>
    <property type="project" value="InterPro"/>
</dbReference>
<protein>
    <submittedName>
        <fullName evidence="2">Recombinase B</fullName>
    </submittedName>
</protein>
<reference evidence="2 3" key="1">
    <citation type="journal article" date="2015" name="Genome Announc.">
        <title>Draft Genome of the Euendolithic (true boring) Cyanobacterium Mastigocoleus testarum strain BC008.</title>
        <authorList>
            <person name="Guida B.S."/>
            <person name="Garcia-Pichel F."/>
        </authorList>
    </citation>
    <scope>NUCLEOTIDE SEQUENCE [LARGE SCALE GENOMIC DNA]</scope>
    <source>
        <strain evidence="2 3">BC008</strain>
    </source>
</reference>
<gene>
    <name evidence="2" type="ORF">BC008_29125</name>
</gene>
<evidence type="ECO:0000313" key="2">
    <source>
        <dbReference type="EMBL" id="KST67256.1"/>
    </source>
</evidence>
<dbReference type="InterPro" id="IPR038720">
    <property type="entry name" value="YprB_RNase_H-like_dom"/>
</dbReference>
<name>A0A0V7ZRX5_9CYAN</name>
<sequence>MLINAELLLQYQRCKRRPFLDIHQDRNQRANVSDLLHKLQQDKNFRKKKVLAKWIFQQPDYPRRDTQAGKAATVELMRQGVASIHQGVLQVNYDNKHLLLSCPDLLVKQPGNSHFGDWVYMPASIELGKRPKQEYQILAAFHAHVLSQIQGILPPTALLLLRGKDTAYQVELTKWIPLMHEKLLECIQAMELQNPPELFISRQKCSLCHWYGNCYADAKSQKHLSLLPGVTPIRYTQLQDLGITSPETLAATNPELLEDLPGFDRAIAAKIVLQAQSFIENRPFVLPQLTLRAKINPTGAQIPKLKIPSNTTEINPYKSYKASSPKKIIPKPSSLSRKSQIFAEDIVRSSPIELYFDIEAQPDLNLNYLLGVLVVNKETNTEKFHSFLAERPKDEKLIWRQFLDLMWQYPEAPIYHFCVYEFDTVKSLGKIYRTPQNIVKPILSRFVDIYEQLTQSVTLPVESYALKAIAKWLGFKWRNSDASGAKCIYWYDQWLKTGDRNLLDIIQIYNEDDCRATYSVKNWLVEFVEKEYPWGIVSTQKEQE</sequence>
<evidence type="ECO:0000313" key="3">
    <source>
        <dbReference type="Proteomes" id="UP000053372"/>
    </source>
</evidence>
<organism evidence="2 3">
    <name type="scientific">Mastigocoleus testarum BC008</name>
    <dbReference type="NCBI Taxonomy" id="371196"/>
    <lineage>
        <taxon>Bacteria</taxon>
        <taxon>Bacillati</taxon>
        <taxon>Cyanobacteriota</taxon>
        <taxon>Cyanophyceae</taxon>
        <taxon>Nostocales</taxon>
        <taxon>Hapalosiphonaceae</taxon>
        <taxon>Mastigocoleus</taxon>
    </lineage>
</organism>
<dbReference type="InterPro" id="IPR019993">
    <property type="entry name" value="RecB_nuclease_TM0106_put"/>
</dbReference>
<dbReference type="EMBL" id="LMTZ01000089">
    <property type="protein sequence ID" value="KST67256.1"/>
    <property type="molecule type" value="Genomic_DNA"/>
</dbReference>
<dbReference type="AlphaFoldDB" id="A0A0V7ZRX5"/>